<accession>A0A9P6PK08</accession>
<keyword evidence="2" id="KW-1185">Reference proteome</keyword>
<comment type="caution">
    <text evidence="1">The sequence shown here is derived from an EMBL/GenBank/DDBJ whole genome shotgun (WGS) entry which is preliminary data.</text>
</comment>
<evidence type="ECO:0000313" key="1">
    <source>
        <dbReference type="EMBL" id="KAG0248518.1"/>
    </source>
</evidence>
<proteinExistence type="predicted"/>
<dbReference type="OrthoDB" id="2396643at2759"/>
<evidence type="ECO:0000313" key="2">
    <source>
        <dbReference type="Proteomes" id="UP000726737"/>
    </source>
</evidence>
<dbReference type="Proteomes" id="UP000726737">
    <property type="component" value="Unassembled WGS sequence"/>
</dbReference>
<organism evidence="1 2">
    <name type="scientific">Mortierella polycephala</name>
    <dbReference type="NCBI Taxonomy" id="41804"/>
    <lineage>
        <taxon>Eukaryota</taxon>
        <taxon>Fungi</taxon>
        <taxon>Fungi incertae sedis</taxon>
        <taxon>Mucoromycota</taxon>
        <taxon>Mortierellomycotina</taxon>
        <taxon>Mortierellomycetes</taxon>
        <taxon>Mortierellales</taxon>
        <taxon>Mortierellaceae</taxon>
        <taxon>Mortierella</taxon>
    </lineage>
</organism>
<dbReference type="AlphaFoldDB" id="A0A9P6PK08"/>
<dbReference type="EMBL" id="JAAAJA010000978">
    <property type="protein sequence ID" value="KAG0248518.1"/>
    <property type="molecule type" value="Genomic_DNA"/>
</dbReference>
<protein>
    <submittedName>
        <fullName evidence="1">Uncharacterized protein</fullName>
    </submittedName>
</protein>
<gene>
    <name evidence="1" type="ORF">BG011_010184</name>
</gene>
<name>A0A9P6PK08_9FUNG</name>
<reference evidence="1" key="1">
    <citation type="journal article" date="2020" name="Fungal Divers.">
        <title>Resolving the Mortierellaceae phylogeny through synthesis of multi-gene phylogenetics and phylogenomics.</title>
        <authorList>
            <person name="Vandepol N."/>
            <person name="Liber J."/>
            <person name="Desiro A."/>
            <person name="Na H."/>
            <person name="Kennedy M."/>
            <person name="Barry K."/>
            <person name="Grigoriev I.V."/>
            <person name="Miller A.N."/>
            <person name="O'Donnell K."/>
            <person name="Stajich J.E."/>
            <person name="Bonito G."/>
        </authorList>
    </citation>
    <scope>NUCLEOTIDE SEQUENCE</scope>
    <source>
        <strain evidence="1">KOD948</strain>
    </source>
</reference>
<sequence>MADKTEQEQDAAFREIDDWKFFLDPESDTLYLMNPDTVDKDEYQKAKDGGTDMEIDFVKENYTFTVPKGHLGDKEQWVYRK</sequence>